<dbReference type="PANTHER" id="PTHR30146">
    <property type="entry name" value="LACI-RELATED TRANSCRIPTIONAL REPRESSOR"/>
    <property type="match status" value="1"/>
</dbReference>
<dbReference type="Gene3D" id="3.40.50.2300">
    <property type="match status" value="2"/>
</dbReference>
<dbReference type="PROSITE" id="PS50932">
    <property type="entry name" value="HTH_LACI_2"/>
    <property type="match status" value="1"/>
</dbReference>
<dbReference type="InterPro" id="IPR010982">
    <property type="entry name" value="Lambda_DNA-bd_dom_sf"/>
</dbReference>
<dbReference type="SUPFAM" id="SSF53822">
    <property type="entry name" value="Periplasmic binding protein-like I"/>
    <property type="match status" value="1"/>
</dbReference>
<keyword evidence="4" id="KW-0804">Transcription</keyword>
<dbReference type="CDD" id="cd01392">
    <property type="entry name" value="HTH_LacI"/>
    <property type="match status" value="1"/>
</dbReference>
<keyword evidence="3 6" id="KW-0238">DNA-binding</keyword>
<protein>
    <submittedName>
        <fullName evidence="6">LacI family DNA-binding transcriptional regulator</fullName>
    </submittedName>
</protein>
<dbReference type="InterPro" id="IPR028082">
    <property type="entry name" value="Peripla_BP_I"/>
</dbReference>
<organism evidence="6 7">
    <name type="scientific">Nonomuraea insulae</name>
    <dbReference type="NCBI Taxonomy" id="1616787"/>
    <lineage>
        <taxon>Bacteria</taxon>
        <taxon>Bacillati</taxon>
        <taxon>Actinomycetota</taxon>
        <taxon>Actinomycetes</taxon>
        <taxon>Streptosporangiales</taxon>
        <taxon>Streptosporangiaceae</taxon>
        <taxon>Nonomuraea</taxon>
    </lineage>
</organism>
<dbReference type="EMBL" id="JBHSPA010000020">
    <property type="protein sequence ID" value="MFC5825317.1"/>
    <property type="molecule type" value="Genomic_DNA"/>
</dbReference>
<evidence type="ECO:0000256" key="1">
    <source>
        <dbReference type="ARBA" id="ARBA00022491"/>
    </source>
</evidence>
<dbReference type="PANTHER" id="PTHR30146:SF148">
    <property type="entry name" value="HTH-TYPE TRANSCRIPTIONAL REPRESSOR PURR-RELATED"/>
    <property type="match status" value="1"/>
</dbReference>
<evidence type="ECO:0000256" key="3">
    <source>
        <dbReference type="ARBA" id="ARBA00023125"/>
    </source>
</evidence>
<sequence>MKRRPGLSTVAERAGVSVSLVSRILTGDANVRVREETRQRVLQAAAELNYVPQVSGRALRLAKSGAIGLVVQDVSNPIHAEIIRGAQLATAAHGQVLLLADSTELSSRPEAFDRLIGEGRIDGLLWQSSGFASDEELSSRAAKLLPTILVNNRPRAGVQGIRLADEEAAALAVRHLIELGHRDIGFVGGMGATDISVRRFDGFTRAMRAHDLPVRPEWTVFKEWDAAAGHAAMSELLAVPDRPTAVFVANVVVCVGALAAARESGLDVPGDLSLVALHDTWFVEHGAPPLTTVRLPLRDLGRQAAELIIAGDLAGPEDGFLITEPPPELVVRASTGRP</sequence>
<dbReference type="SUPFAM" id="SSF47413">
    <property type="entry name" value="lambda repressor-like DNA-binding domains"/>
    <property type="match status" value="1"/>
</dbReference>
<keyword evidence="2" id="KW-0805">Transcription regulation</keyword>
<keyword evidence="1" id="KW-0678">Repressor</keyword>
<dbReference type="Pfam" id="PF00356">
    <property type="entry name" value="LacI"/>
    <property type="match status" value="1"/>
</dbReference>
<dbReference type="InterPro" id="IPR000843">
    <property type="entry name" value="HTH_LacI"/>
</dbReference>
<dbReference type="InterPro" id="IPR046335">
    <property type="entry name" value="LacI/GalR-like_sensor"/>
</dbReference>
<dbReference type="CDD" id="cd06267">
    <property type="entry name" value="PBP1_LacI_sugar_binding-like"/>
    <property type="match status" value="1"/>
</dbReference>
<keyword evidence="7" id="KW-1185">Reference proteome</keyword>
<evidence type="ECO:0000259" key="5">
    <source>
        <dbReference type="PROSITE" id="PS50932"/>
    </source>
</evidence>
<evidence type="ECO:0000256" key="2">
    <source>
        <dbReference type="ARBA" id="ARBA00023015"/>
    </source>
</evidence>
<dbReference type="GO" id="GO:0003677">
    <property type="term" value="F:DNA binding"/>
    <property type="evidence" value="ECO:0007669"/>
    <property type="project" value="UniProtKB-KW"/>
</dbReference>
<evidence type="ECO:0000313" key="7">
    <source>
        <dbReference type="Proteomes" id="UP001596058"/>
    </source>
</evidence>
<dbReference type="RefSeq" id="WP_379514840.1">
    <property type="nucleotide sequence ID" value="NZ_JBHSPA010000020.1"/>
</dbReference>
<feature type="domain" description="HTH lacI-type" evidence="5">
    <location>
        <begin position="5"/>
        <end position="61"/>
    </location>
</feature>
<reference evidence="7" key="1">
    <citation type="journal article" date="2019" name="Int. J. Syst. Evol. Microbiol.">
        <title>The Global Catalogue of Microorganisms (GCM) 10K type strain sequencing project: providing services to taxonomists for standard genome sequencing and annotation.</title>
        <authorList>
            <consortium name="The Broad Institute Genomics Platform"/>
            <consortium name="The Broad Institute Genome Sequencing Center for Infectious Disease"/>
            <person name="Wu L."/>
            <person name="Ma J."/>
        </authorList>
    </citation>
    <scope>NUCLEOTIDE SEQUENCE [LARGE SCALE GENOMIC DNA]</scope>
    <source>
        <strain evidence="7">CCUG 53903</strain>
    </source>
</reference>
<evidence type="ECO:0000313" key="6">
    <source>
        <dbReference type="EMBL" id="MFC5825317.1"/>
    </source>
</evidence>
<proteinExistence type="predicted"/>
<name>A0ABW1CIK3_9ACTN</name>
<comment type="caution">
    <text evidence="6">The sequence shown here is derived from an EMBL/GenBank/DDBJ whole genome shotgun (WGS) entry which is preliminary data.</text>
</comment>
<gene>
    <name evidence="6" type="ORF">ACFPZ3_15755</name>
</gene>
<dbReference type="SMART" id="SM00354">
    <property type="entry name" value="HTH_LACI"/>
    <property type="match status" value="1"/>
</dbReference>
<dbReference type="Pfam" id="PF13377">
    <property type="entry name" value="Peripla_BP_3"/>
    <property type="match status" value="1"/>
</dbReference>
<dbReference type="Gene3D" id="1.10.260.40">
    <property type="entry name" value="lambda repressor-like DNA-binding domains"/>
    <property type="match status" value="1"/>
</dbReference>
<dbReference type="Proteomes" id="UP001596058">
    <property type="component" value="Unassembled WGS sequence"/>
</dbReference>
<evidence type="ECO:0000256" key="4">
    <source>
        <dbReference type="ARBA" id="ARBA00023163"/>
    </source>
</evidence>
<accession>A0ABW1CIK3</accession>